<protein>
    <submittedName>
        <fullName evidence="4">AraC family transcriptional regulator</fullName>
    </submittedName>
</protein>
<dbReference type="SUPFAM" id="SSF46689">
    <property type="entry name" value="Homeodomain-like"/>
    <property type="match status" value="1"/>
</dbReference>
<dbReference type="InterPro" id="IPR009057">
    <property type="entry name" value="Homeodomain-like_sf"/>
</dbReference>
<dbReference type="Gene3D" id="1.10.10.60">
    <property type="entry name" value="Homeodomain-like"/>
    <property type="match status" value="1"/>
</dbReference>
<keyword evidence="1" id="KW-0805">Transcription regulation</keyword>
<accession>A0ABY7BMY0</accession>
<feature type="domain" description="HTH araC/xylS-type" evidence="3">
    <location>
        <begin position="1"/>
        <end position="28"/>
    </location>
</feature>
<evidence type="ECO:0000259" key="3">
    <source>
        <dbReference type="PROSITE" id="PS01124"/>
    </source>
</evidence>
<dbReference type="Proteomes" id="UP001164745">
    <property type="component" value="Chromosome"/>
</dbReference>
<dbReference type="Pfam" id="PF00165">
    <property type="entry name" value="HTH_AraC"/>
    <property type="match status" value="1"/>
</dbReference>
<keyword evidence="5" id="KW-1185">Reference proteome</keyword>
<sequence length="30" mass="3534">MVGFSDEKYFSQVFKKYTGLTPSQFRESLL</sequence>
<gene>
    <name evidence="4" type="ORF">OTJ99_002385</name>
</gene>
<dbReference type="EMBL" id="CP113864">
    <property type="protein sequence ID" value="WAM32754.1"/>
    <property type="molecule type" value="Genomic_DNA"/>
</dbReference>
<dbReference type="PROSITE" id="PS01124">
    <property type="entry name" value="HTH_ARAC_FAMILY_2"/>
    <property type="match status" value="1"/>
</dbReference>
<evidence type="ECO:0000256" key="2">
    <source>
        <dbReference type="ARBA" id="ARBA00023163"/>
    </source>
</evidence>
<keyword evidence="2" id="KW-0804">Transcription</keyword>
<evidence type="ECO:0000256" key="1">
    <source>
        <dbReference type="ARBA" id="ARBA00023015"/>
    </source>
</evidence>
<evidence type="ECO:0000313" key="4">
    <source>
        <dbReference type="EMBL" id="WAM32754.1"/>
    </source>
</evidence>
<dbReference type="RefSeq" id="WP_269015457.1">
    <property type="nucleotide sequence ID" value="NZ_CP113864.1"/>
</dbReference>
<reference evidence="4" key="1">
    <citation type="submission" date="2022-12" db="EMBL/GenBank/DDBJ databases">
        <authorList>
            <person name="Bing R.G."/>
            <person name="Willard D.J."/>
            <person name="Manesh M.J.H."/>
            <person name="Laemthong T."/>
            <person name="Crosby J.R."/>
            <person name="Kelly R.M."/>
        </authorList>
    </citation>
    <scope>NUCLEOTIDE SEQUENCE</scope>
    <source>
        <strain evidence="4">DSM 8991</strain>
    </source>
</reference>
<evidence type="ECO:0000313" key="5">
    <source>
        <dbReference type="Proteomes" id="UP001164745"/>
    </source>
</evidence>
<organism evidence="4 5">
    <name type="scientific">Caldicellulosiruptor naganoensis</name>
    <dbReference type="NCBI Taxonomy" id="29324"/>
    <lineage>
        <taxon>Bacteria</taxon>
        <taxon>Bacillati</taxon>
        <taxon>Bacillota</taxon>
        <taxon>Bacillota incertae sedis</taxon>
        <taxon>Caldicellulosiruptorales</taxon>
        <taxon>Caldicellulosiruptoraceae</taxon>
        <taxon>Caldicellulosiruptor</taxon>
    </lineage>
</organism>
<dbReference type="InterPro" id="IPR018060">
    <property type="entry name" value="HTH_AraC"/>
</dbReference>
<name>A0ABY7BMY0_9FIRM</name>
<proteinExistence type="predicted"/>